<keyword evidence="1" id="KW-0472">Membrane</keyword>
<dbReference type="Gene3D" id="1.20.144.10">
    <property type="entry name" value="Phosphatidic acid phosphatase type 2/haloperoxidase"/>
    <property type="match status" value="2"/>
</dbReference>
<evidence type="ECO:0000313" key="3">
    <source>
        <dbReference type="EMBL" id="UNY97357.1"/>
    </source>
</evidence>
<dbReference type="Pfam" id="PF01569">
    <property type="entry name" value="PAP2"/>
    <property type="match status" value="1"/>
</dbReference>
<feature type="transmembrane region" description="Helical" evidence="1">
    <location>
        <begin position="108"/>
        <end position="128"/>
    </location>
</feature>
<proteinExistence type="predicted"/>
<dbReference type="InterPro" id="IPR000326">
    <property type="entry name" value="PAP2/HPO"/>
</dbReference>
<evidence type="ECO:0000313" key="4">
    <source>
        <dbReference type="Proteomes" id="UP000829476"/>
    </source>
</evidence>
<sequence>MVFDKLKDLDIRLFLFLNNLGTDKYDAFWVAVTQVYFWIPLYIYLVFLIVRFYDKKSVGRIFWYAIFLLVFTLLLTESTKNLVGRLRPNNSDLEKVIRSLQTPANFSFFSGHAANSFAMTTYFVSVLFRKSRWVLLFYLWPVLFSYSRIYVGVHYPLDIFVGAVTGTFLGAIAYKMLKLKTFK</sequence>
<accession>A0ABY3YHL5</accession>
<dbReference type="EMBL" id="CP094326">
    <property type="protein sequence ID" value="UNY97357.1"/>
    <property type="molecule type" value="Genomic_DNA"/>
</dbReference>
<dbReference type="PANTHER" id="PTHR14969">
    <property type="entry name" value="SPHINGOSINE-1-PHOSPHATE PHOSPHOHYDROLASE"/>
    <property type="match status" value="1"/>
</dbReference>
<reference evidence="3 4" key="1">
    <citation type="journal article" date="2018" name="Int. J. Syst. Evol. Microbiol.">
        <title>Zhouia spongiae sp. nov., isolated from a marine sponge.</title>
        <authorList>
            <person name="Zhuang L."/>
            <person name="Lin B."/>
            <person name="Qin F."/>
            <person name="Luo L."/>
        </authorList>
    </citation>
    <scope>NUCLEOTIDE SEQUENCE [LARGE SCALE GENOMIC DNA]</scope>
    <source>
        <strain evidence="3 4">HN-Y44</strain>
    </source>
</reference>
<dbReference type="RefSeq" id="WP_242935770.1">
    <property type="nucleotide sequence ID" value="NZ_CP094326.1"/>
</dbReference>
<feature type="transmembrane region" description="Helical" evidence="1">
    <location>
        <begin position="61"/>
        <end position="79"/>
    </location>
</feature>
<dbReference type="PANTHER" id="PTHR14969:SF13">
    <property type="entry name" value="AT30094P"/>
    <property type="match status" value="1"/>
</dbReference>
<name>A0ABY3YHL5_9FLAO</name>
<feature type="transmembrane region" description="Helical" evidence="1">
    <location>
        <begin position="27"/>
        <end position="49"/>
    </location>
</feature>
<dbReference type="InterPro" id="IPR036938">
    <property type="entry name" value="PAP2/HPO_sf"/>
</dbReference>
<keyword evidence="4" id="KW-1185">Reference proteome</keyword>
<evidence type="ECO:0000256" key="1">
    <source>
        <dbReference type="SAM" id="Phobius"/>
    </source>
</evidence>
<protein>
    <submittedName>
        <fullName evidence="3">Phosphatase PAP2 family protein</fullName>
    </submittedName>
</protein>
<dbReference type="SUPFAM" id="SSF48317">
    <property type="entry name" value="Acid phosphatase/Vanadium-dependent haloperoxidase"/>
    <property type="match status" value="1"/>
</dbReference>
<keyword evidence="1" id="KW-0812">Transmembrane</keyword>
<feature type="transmembrane region" description="Helical" evidence="1">
    <location>
        <begin position="135"/>
        <end position="153"/>
    </location>
</feature>
<organism evidence="3 4">
    <name type="scientific">Zhouia spongiae</name>
    <dbReference type="NCBI Taxonomy" id="2202721"/>
    <lineage>
        <taxon>Bacteria</taxon>
        <taxon>Pseudomonadati</taxon>
        <taxon>Bacteroidota</taxon>
        <taxon>Flavobacteriia</taxon>
        <taxon>Flavobacteriales</taxon>
        <taxon>Flavobacteriaceae</taxon>
        <taxon>Zhouia</taxon>
    </lineage>
</organism>
<gene>
    <name evidence="3" type="ORF">MQE36_09640</name>
</gene>
<feature type="domain" description="Phosphatidic acid phosphatase type 2/haloperoxidase" evidence="2">
    <location>
        <begin position="62"/>
        <end position="174"/>
    </location>
</feature>
<dbReference type="Proteomes" id="UP000829476">
    <property type="component" value="Chromosome"/>
</dbReference>
<keyword evidence="1" id="KW-1133">Transmembrane helix</keyword>
<dbReference type="SMART" id="SM00014">
    <property type="entry name" value="acidPPc"/>
    <property type="match status" value="1"/>
</dbReference>
<evidence type="ECO:0000259" key="2">
    <source>
        <dbReference type="SMART" id="SM00014"/>
    </source>
</evidence>
<feature type="transmembrane region" description="Helical" evidence="1">
    <location>
        <begin position="159"/>
        <end position="177"/>
    </location>
</feature>